<reference evidence="3" key="2">
    <citation type="submission" date="2020-11" db="EMBL/GenBank/DDBJ databases">
        <authorList>
            <consortium name="DOE Joint Genome Institute"/>
            <person name="Kuo A."/>
            <person name="Miyauchi S."/>
            <person name="Kiss E."/>
            <person name="Drula E."/>
            <person name="Kohler A."/>
            <person name="Sanchez-Garcia M."/>
            <person name="Andreopoulos B."/>
            <person name="Barry K.W."/>
            <person name="Bonito G."/>
            <person name="Buee M."/>
            <person name="Carver A."/>
            <person name="Chen C."/>
            <person name="Cichocki N."/>
            <person name="Clum A."/>
            <person name="Culley D."/>
            <person name="Crous P.W."/>
            <person name="Fauchery L."/>
            <person name="Girlanda M."/>
            <person name="Hayes R."/>
            <person name="Keri Z."/>
            <person name="Labutti K."/>
            <person name="Lipzen A."/>
            <person name="Lombard V."/>
            <person name="Magnuson J."/>
            <person name="Maillard F."/>
            <person name="Morin E."/>
            <person name="Murat C."/>
            <person name="Nolan M."/>
            <person name="Ohm R."/>
            <person name="Pangilinan J."/>
            <person name="Pereira M."/>
            <person name="Perotto S."/>
            <person name="Peter M."/>
            <person name="Riley R."/>
            <person name="Sitrit Y."/>
            <person name="Stielow B."/>
            <person name="Szollosi G."/>
            <person name="Zifcakova L."/>
            <person name="Stursova M."/>
            <person name="Spatafora J.W."/>
            <person name="Tedersoo L."/>
            <person name="Vaario L.-M."/>
            <person name="Yamada A."/>
            <person name="Yan M."/>
            <person name="Wang P."/>
            <person name="Xu J."/>
            <person name="Bruns T."/>
            <person name="Baldrian P."/>
            <person name="Vilgalys R."/>
            <person name="Henrissat B."/>
            <person name="Grigoriev I.V."/>
            <person name="Hibbett D."/>
            <person name="Nagy L.G."/>
            <person name="Martin F.M."/>
        </authorList>
    </citation>
    <scope>NUCLEOTIDE SEQUENCE</scope>
    <source>
        <strain evidence="3">UH-Tt-Lm1</strain>
    </source>
</reference>
<comment type="caution">
    <text evidence="3">The sequence shown here is derived from an EMBL/GenBank/DDBJ whole genome shotgun (WGS) entry which is preliminary data.</text>
</comment>
<keyword evidence="4" id="KW-1185">Reference proteome</keyword>
<feature type="compositionally biased region" description="Basic residues" evidence="1">
    <location>
        <begin position="24"/>
        <end position="39"/>
    </location>
</feature>
<feature type="compositionally biased region" description="Low complexity" evidence="1">
    <location>
        <begin position="186"/>
        <end position="198"/>
    </location>
</feature>
<dbReference type="GO" id="GO:1990247">
    <property type="term" value="F:N6-methyladenosine-containing RNA reader activity"/>
    <property type="evidence" value="ECO:0007669"/>
    <property type="project" value="TreeGrafter"/>
</dbReference>
<organism evidence="3 4">
    <name type="scientific">Thelephora terrestris</name>
    <dbReference type="NCBI Taxonomy" id="56493"/>
    <lineage>
        <taxon>Eukaryota</taxon>
        <taxon>Fungi</taxon>
        <taxon>Dikarya</taxon>
        <taxon>Basidiomycota</taxon>
        <taxon>Agaricomycotina</taxon>
        <taxon>Agaricomycetes</taxon>
        <taxon>Thelephorales</taxon>
        <taxon>Thelephoraceae</taxon>
        <taxon>Thelephora</taxon>
    </lineage>
</organism>
<feature type="region of interest" description="Disordered" evidence="1">
    <location>
        <begin position="180"/>
        <end position="256"/>
    </location>
</feature>
<feature type="region of interest" description="Disordered" evidence="1">
    <location>
        <begin position="671"/>
        <end position="703"/>
    </location>
</feature>
<dbReference type="CDD" id="cd21134">
    <property type="entry name" value="YTH"/>
    <property type="match status" value="1"/>
</dbReference>
<dbReference type="GO" id="GO:0005737">
    <property type="term" value="C:cytoplasm"/>
    <property type="evidence" value="ECO:0007669"/>
    <property type="project" value="TreeGrafter"/>
</dbReference>
<dbReference type="InterPro" id="IPR007275">
    <property type="entry name" value="YTH_domain"/>
</dbReference>
<dbReference type="EMBL" id="WIUZ02000016">
    <property type="protein sequence ID" value="KAF9780580.1"/>
    <property type="molecule type" value="Genomic_DNA"/>
</dbReference>
<dbReference type="Gene3D" id="3.10.590.10">
    <property type="entry name" value="ph1033 like domains"/>
    <property type="match status" value="1"/>
</dbReference>
<dbReference type="GO" id="GO:0003729">
    <property type="term" value="F:mRNA binding"/>
    <property type="evidence" value="ECO:0007669"/>
    <property type="project" value="TreeGrafter"/>
</dbReference>
<feature type="compositionally biased region" description="Polar residues" evidence="1">
    <location>
        <begin position="671"/>
        <end position="698"/>
    </location>
</feature>
<feature type="region of interest" description="Disordered" evidence="1">
    <location>
        <begin position="275"/>
        <end position="388"/>
    </location>
</feature>
<dbReference type="GO" id="GO:0061157">
    <property type="term" value="P:mRNA destabilization"/>
    <property type="evidence" value="ECO:0007669"/>
    <property type="project" value="TreeGrafter"/>
</dbReference>
<dbReference type="PANTHER" id="PTHR12357">
    <property type="entry name" value="YTH YT521-B HOMOLOGY DOMAIN-CONTAINING"/>
    <property type="match status" value="1"/>
</dbReference>
<dbReference type="PANTHER" id="PTHR12357:SF89">
    <property type="entry name" value="YTH DOMAIN-CONTAINING FAMILY PROTEIN"/>
    <property type="match status" value="1"/>
</dbReference>
<evidence type="ECO:0000313" key="3">
    <source>
        <dbReference type="EMBL" id="KAF9780580.1"/>
    </source>
</evidence>
<dbReference type="AlphaFoldDB" id="A0A9P6H701"/>
<dbReference type="OrthoDB" id="306690at2759"/>
<evidence type="ECO:0000259" key="2">
    <source>
        <dbReference type="PROSITE" id="PS50882"/>
    </source>
</evidence>
<sequence length="791" mass="85781">MESRNNTVSPQPGTATPQSSGGGIRRHHTISSSSRKSRTGSKLVDDEQPVWNGNEDEVVDDDWVGGLGVVGEKPTSLHRQTSLPTRHLQRRTGTLTPRTLNSLSAITGHEGEEEDWEREIHDFRGDDEVKAMESASQFDYADPSPPPAANVRRHQSLNYPNAAGPKRMTALKRAGTLQTTPIKTHQSQGYSSGQSPSPTGAEEDGHEQEEESHFPVVQGNYPPTFGRSSPWGTPGASGNNDWRTPTRSITPGSNQNTAMDEVQRALSTIELNQAHQPPVTYQPSPPPRFSLNHPPNQQNLRRGSQSGASTPAMTNTQGNGGRKLNLVTDVNDGRGGQGLPQGTGGPTSASAYTMPTLAHGLSQRENPEFRGQGGNQRERALTASSAGQWEQKERVIVGRSSNPNLSGSYRNGGGNGVNHDIPNVPPIPPQFLSNQGQAPRLGQNQNNFVVLGGGQLGQNQSAGVNSNANPSATQFPIRSENLITSPVDIPTLLATKGYNPVDFDIKPPCARYFVIKSYTEDDVHKSLKYEIWSSTDPGNKRLDKAFKETNGRGPIYLFFSVNASGHFCGMAEMLTPVDYTRSSTVWASDKWKGVFKVRWVFVRDIPNTGLRHIRLNNTQERKPVTNSRDTQELLPEAGQEMLRIFHTHPARTSLLQDFAFYELQAMQKNQVQNASSQPTGLSSPVQPGSQATDQNGHQQHPFAMSNPSALAFATQQMGASGMGMGMNMGAPGLGSLGMNMFNPMLQMQMGMGMTNQFNNPAAMQSVMRNSSPGPAGMHGQGSGFMNMSGQF</sequence>
<dbReference type="Pfam" id="PF04146">
    <property type="entry name" value="YTH"/>
    <property type="match status" value="1"/>
</dbReference>
<feature type="compositionally biased region" description="Acidic residues" evidence="1">
    <location>
        <begin position="54"/>
        <end position="63"/>
    </location>
</feature>
<feature type="compositionally biased region" description="Polar residues" evidence="1">
    <location>
        <begin position="1"/>
        <end position="19"/>
    </location>
</feature>
<dbReference type="Proteomes" id="UP000736335">
    <property type="component" value="Unassembled WGS sequence"/>
</dbReference>
<feature type="compositionally biased region" description="Polar residues" evidence="1">
    <location>
        <begin position="293"/>
        <end position="317"/>
    </location>
</feature>
<dbReference type="InterPro" id="IPR045168">
    <property type="entry name" value="YTH_prot"/>
</dbReference>
<accession>A0A9P6H701</accession>
<gene>
    <name evidence="3" type="ORF">BJ322DRAFT_1011950</name>
</gene>
<protein>
    <submittedName>
        <fullName evidence="3">YTH-domain-containing protein</fullName>
    </submittedName>
</protein>
<name>A0A9P6H701_9AGAM</name>
<reference evidence="3" key="1">
    <citation type="journal article" date="2020" name="Nat. Commun.">
        <title>Large-scale genome sequencing of mycorrhizal fungi provides insights into the early evolution of symbiotic traits.</title>
        <authorList>
            <person name="Miyauchi S."/>
            <person name="Kiss E."/>
            <person name="Kuo A."/>
            <person name="Drula E."/>
            <person name="Kohler A."/>
            <person name="Sanchez-Garcia M."/>
            <person name="Morin E."/>
            <person name="Andreopoulos B."/>
            <person name="Barry K.W."/>
            <person name="Bonito G."/>
            <person name="Buee M."/>
            <person name="Carver A."/>
            <person name="Chen C."/>
            <person name="Cichocki N."/>
            <person name="Clum A."/>
            <person name="Culley D."/>
            <person name="Crous P.W."/>
            <person name="Fauchery L."/>
            <person name="Girlanda M."/>
            <person name="Hayes R.D."/>
            <person name="Keri Z."/>
            <person name="LaButti K."/>
            <person name="Lipzen A."/>
            <person name="Lombard V."/>
            <person name="Magnuson J."/>
            <person name="Maillard F."/>
            <person name="Murat C."/>
            <person name="Nolan M."/>
            <person name="Ohm R.A."/>
            <person name="Pangilinan J."/>
            <person name="Pereira M.F."/>
            <person name="Perotto S."/>
            <person name="Peter M."/>
            <person name="Pfister S."/>
            <person name="Riley R."/>
            <person name="Sitrit Y."/>
            <person name="Stielow J.B."/>
            <person name="Szollosi G."/>
            <person name="Zifcakova L."/>
            <person name="Stursova M."/>
            <person name="Spatafora J.W."/>
            <person name="Tedersoo L."/>
            <person name="Vaario L.M."/>
            <person name="Yamada A."/>
            <person name="Yan M."/>
            <person name="Wang P."/>
            <person name="Xu J."/>
            <person name="Bruns T."/>
            <person name="Baldrian P."/>
            <person name="Vilgalys R."/>
            <person name="Dunand C."/>
            <person name="Henrissat B."/>
            <person name="Grigoriev I.V."/>
            <person name="Hibbett D."/>
            <person name="Nagy L.G."/>
            <person name="Martin F.M."/>
        </authorList>
    </citation>
    <scope>NUCLEOTIDE SEQUENCE</scope>
    <source>
        <strain evidence="3">UH-Tt-Lm1</strain>
    </source>
</reference>
<dbReference type="PROSITE" id="PS50882">
    <property type="entry name" value="YTH"/>
    <property type="match status" value="1"/>
</dbReference>
<evidence type="ECO:0000313" key="4">
    <source>
        <dbReference type="Proteomes" id="UP000736335"/>
    </source>
</evidence>
<evidence type="ECO:0000256" key="1">
    <source>
        <dbReference type="SAM" id="MobiDB-lite"/>
    </source>
</evidence>
<feature type="domain" description="YTH" evidence="2">
    <location>
        <begin position="510"/>
        <end position="645"/>
    </location>
</feature>
<feature type="compositionally biased region" description="Gly residues" evidence="1">
    <location>
        <begin position="333"/>
        <end position="345"/>
    </location>
</feature>
<feature type="compositionally biased region" description="Acidic residues" evidence="1">
    <location>
        <begin position="201"/>
        <end position="210"/>
    </location>
</feature>
<feature type="compositionally biased region" description="Polar residues" evidence="1">
    <location>
        <begin position="226"/>
        <end position="256"/>
    </location>
</feature>
<feature type="region of interest" description="Disordered" evidence="1">
    <location>
        <begin position="1"/>
        <end position="93"/>
    </location>
</feature>
<proteinExistence type="predicted"/>